<protein>
    <submittedName>
        <fullName evidence="2">SDR family oxidoreductase</fullName>
    </submittedName>
</protein>
<proteinExistence type="predicted"/>
<dbReference type="Pfam" id="PF13460">
    <property type="entry name" value="NAD_binding_10"/>
    <property type="match status" value="1"/>
</dbReference>
<feature type="domain" description="NAD(P)-binding" evidence="1">
    <location>
        <begin position="7"/>
        <end position="190"/>
    </location>
</feature>
<dbReference type="PANTHER" id="PTHR15020:SF50">
    <property type="entry name" value="UPF0659 PROTEIN YMR090W"/>
    <property type="match status" value="1"/>
</dbReference>
<accession>A0A3R9FGW0</accession>
<dbReference type="InterPro" id="IPR016040">
    <property type="entry name" value="NAD(P)-bd_dom"/>
</dbReference>
<evidence type="ECO:0000313" key="2">
    <source>
        <dbReference type="EMBL" id="RSD26083.1"/>
    </source>
</evidence>
<dbReference type="PANTHER" id="PTHR15020">
    <property type="entry name" value="FLAVIN REDUCTASE-RELATED"/>
    <property type="match status" value="1"/>
</dbReference>
<dbReference type="OrthoDB" id="9803892at2"/>
<organism evidence="2 3">
    <name type="scientific">Mesobacillus subterraneus</name>
    <dbReference type="NCBI Taxonomy" id="285983"/>
    <lineage>
        <taxon>Bacteria</taxon>
        <taxon>Bacillati</taxon>
        <taxon>Bacillota</taxon>
        <taxon>Bacilli</taxon>
        <taxon>Bacillales</taxon>
        <taxon>Bacillaceae</taxon>
        <taxon>Mesobacillus</taxon>
    </lineage>
</organism>
<dbReference type="RefSeq" id="WP_125480784.1">
    <property type="nucleotide sequence ID" value="NZ_RSFW01000017.1"/>
</dbReference>
<sequence>MKVLVVGANGQIGKQLVEMIHDSKHHEVRAMIRKQEQEATFREKGIDTVLASLEGTVDEIAAAACGCDAIVFTAGSGGHTGLDQTLLIDLDGAAKTVEASEKAGIKRFIMVSALQAHNRENWSEAIKPYYAAKHYADRILLQSGLNYTIIRPGGLLNETGTGKVKVAENLDRGSIPRSDVAKTIFAALNEENTFWKSFDLISGDVEIKDALKKL</sequence>
<evidence type="ECO:0000259" key="1">
    <source>
        <dbReference type="Pfam" id="PF13460"/>
    </source>
</evidence>
<gene>
    <name evidence="2" type="ORF">EJA10_14735</name>
</gene>
<comment type="caution">
    <text evidence="2">The sequence shown here is derived from an EMBL/GenBank/DDBJ whole genome shotgun (WGS) entry which is preliminary data.</text>
</comment>
<dbReference type="EMBL" id="RSFW01000017">
    <property type="protein sequence ID" value="RSD26083.1"/>
    <property type="molecule type" value="Genomic_DNA"/>
</dbReference>
<dbReference type="Proteomes" id="UP000279911">
    <property type="component" value="Unassembled WGS sequence"/>
</dbReference>
<dbReference type="CDD" id="cd05243">
    <property type="entry name" value="SDR_a5"/>
    <property type="match status" value="1"/>
</dbReference>
<dbReference type="AlphaFoldDB" id="A0A3R9FGW0"/>
<name>A0A3R9FGW0_9BACI</name>
<reference evidence="3" key="1">
    <citation type="submission" date="2018-12" db="EMBL/GenBank/DDBJ databases">
        <title>Bacillus chawlae sp. nov., Bacillus glennii sp. nov., and Bacillus saganii sp. nov. Isolated from the Vehicle Assembly Building at Kennedy Space Center where the Viking Spacecraft were Assembled.</title>
        <authorList>
            <person name="Seuylemezian A."/>
            <person name="Vaishampayan P."/>
        </authorList>
    </citation>
    <scope>NUCLEOTIDE SEQUENCE [LARGE SCALE GENOMIC DNA]</scope>
    <source>
        <strain evidence="3">DSM 13966</strain>
    </source>
</reference>
<evidence type="ECO:0000313" key="3">
    <source>
        <dbReference type="Proteomes" id="UP000279911"/>
    </source>
</evidence>
<dbReference type="Gene3D" id="3.40.50.720">
    <property type="entry name" value="NAD(P)-binding Rossmann-like Domain"/>
    <property type="match status" value="1"/>
</dbReference>
<dbReference type="InterPro" id="IPR036291">
    <property type="entry name" value="NAD(P)-bd_dom_sf"/>
</dbReference>
<dbReference type="SUPFAM" id="SSF51735">
    <property type="entry name" value="NAD(P)-binding Rossmann-fold domains"/>
    <property type="match status" value="1"/>
</dbReference>